<keyword evidence="1" id="KW-0472">Membrane</keyword>
<keyword evidence="1" id="KW-1133">Transmembrane helix</keyword>
<feature type="transmembrane region" description="Helical" evidence="1">
    <location>
        <begin position="80"/>
        <end position="99"/>
    </location>
</feature>
<sequence>MNRTVTSSANQIDTRVFSTSMVISGVRCALAYVILPFLAPLVGISSGVGPWIGLPLGLVAVGANVLSIRRFWRSDHRWKWPMTLINAAVIGLLVVLIIIDVADVVP</sequence>
<feature type="transmembrane region" description="Helical" evidence="1">
    <location>
        <begin position="21"/>
        <end position="42"/>
    </location>
</feature>
<gene>
    <name evidence="2" type="ORF">METZ01_LOCUS21422</name>
</gene>
<proteinExistence type="predicted"/>
<dbReference type="EMBL" id="UINC01001039">
    <property type="protein sequence ID" value="SUZ68568.1"/>
    <property type="molecule type" value="Genomic_DNA"/>
</dbReference>
<organism evidence="2">
    <name type="scientific">marine metagenome</name>
    <dbReference type="NCBI Taxonomy" id="408172"/>
    <lineage>
        <taxon>unclassified sequences</taxon>
        <taxon>metagenomes</taxon>
        <taxon>ecological metagenomes</taxon>
    </lineage>
</organism>
<evidence type="ECO:0000313" key="2">
    <source>
        <dbReference type="EMBL" id="SUZ68568.1"/>
    </source>
</evidence>
<keyword evidence="1" id="KW-0812">Transmembrane</keyword>
<accession>A0A381PQ36</accession>
<feature type="transmembrane region" description="Helical" evidence="1">
    <location>
        <begin position="48"/>
        <end position="68"/>
    </location>
</feature>
<name>A0A381PQ36_9ZZZZ</name>
<protein>
    <submittedName>
        <fullName evidence="2">Uncharacterized protein</fullName>
    </submittedName>
</protein>
<dbReference type="AlphaFoldDB" id="A0A381PQ36"/>
<reference evidence="2" key="1">
    <citation type="submission" date="2018-05" db="EMBL/GenBank/DDBJ databases">
        <authorList>
            <person name="Lanie J.A."/>
            <person name="Ng W.-L."/>
            <person name="Kazmierczak K.M."/>
            <person name="Andrzejewski T.M."/>
            <person name="Davidsen T.M."/>
            <person name="Wayne K.J."/>
            <person name="Tettelin H."/>
            <person name="Glass J.I."/>
            <person name="Rusch D."/>
            <person name="Podicherti R."/>
            <person name="Tsui H.-C.T."/>
            <person name="Winkler M.E."/>
        </authorList>
    </citation>
    <scope>NUCLEOTIDE SEQUENCE</scope>
</reference>
<evidence type="ECO:0000256" key="1">
    <source>
        <dbReference type="SAM" id="Phobius"/>
    </source>
</evidence>